<evidence type="ECO:0000313" key="3">
    <source>
        <dbReference type="EMBL" id="KAF7138380.1"/>
    </source>
</evidence>
<dbReference type="InterPro" id="IPR001810">
    <property type="entry name" value="F-box_dom"/>
</dbReference>
<dbReference type="InterPro" id="IPR013187">
    <property type="entry name" value="F-box-assoc_dom_typ3"/>
</dbReference>
<sequence length="404" mass="46096">MTGGKVPIERVGHTHYKTAECPKEKKRSIILSLPVEIIFNIFVWIPADILYNSMRYVCRQWYDIVCDPVFIQEQLIHSSVGLIVDNNGSARTQYFEVGKMNATRSIELGYPFQRRIDATCDGLVLFTEGQNRMVHGNHVTNDQAVCVANPLTKQKVTLPPPPPGCRPAHFYYSLACSHLAREYKVVFTCLSHGCQFFDWMVVTVGKDQAWRLIDSKKLSDLGRNHSPNIRLSTVGFLYLIYNRYASIVALDVQSETFYEFPGPTVPHSSDKDVVSYLVRRNYLSCIVRLESGTILNVWELSDPMSGRWRKLYTFDFDVPKYKSSGMFKGWFSRRADFMCFLPKAWVNNGQVVVFRLFHNPGPFIAHNVETGATFLIGGRYLDSLRSVSHGYAWSLVSLSPILQC</sequence>
<keyword evidence="1" id="KW-1133">Transmembrane helix</keyword>
<dbReference type="InterPro" id="IPR017451">
    <property type="entry name" value="F-box-assoc_interact_dom"/>
</dbReference>
<keyword evidence="1" id="KW-0812">Transmembrane</keyword>
<comment type="caution">
    <text evidence="3">The sequence shown here is derived from an EMBL/GenBank/DDBJ whole genome shotgun (WGS) entry which is preliminary data.</text>
</comment>
<dbReference type="PANTHER" id="PTHR31672:SF11">
    <property type="entry name" value="F-BOX PROTEIN CPR1-LIKE ISOFORM X2"/>
    <property type="match status" value="1"/>
</dbReference>
<keyword evidence="1" id="KW-0472">Membrane</keyword>
<dbReference type="Proteomes" id="UP000626092">
    <property type="component" value="Unassembled WGS sequence"/>
</dbReference>
<dbReference type="InterPro" id="IPR050796">
    <property type="entry name" value="SCF_F-box_component"/>
</dbReference>
<dbReference type="Pfam" id="PF08268">
    <property type="entry name" value="FBA_3"/>
    <property type="match status" value="1"/>
</dbReference>
<organism evidence="3 4">
    <name type="scientific">Rhododendron simsii</name>
    <name type="common">Sims's rhododendron</name>
    <dbReference type="NCBI Taxonomy" id="118357"/>
    <lineage>
        <taxon>Eukaryota</taxon>
        <taxon>Viridiplantae</taxon>
        <taxon>Streptophyta</taxon>
        <taxon>Embryophyta</taxon>
        <taxon>Tracheophyta</taxon>
        <taxon>Spermatophyta</taxon>
        <taxon>Magnoliopsida</taxon>
        <taxon>eudicotyledons</taxon>
        <taxon>Gunneridae</taxon>
        <taxon>Pentapetalae</taxon>
        <taxon>asterids</taxon>
        <taxon>Ericales</taxon>
        <taxon>Ericaceae</taxon>
        <taxon>Ericoideae</taxon>
        <taxon>Rhodoreae</taxon>
        <taxon>Rhododendron</taxon>
    </lineage>
</organism>
<feature type="domain" description="F-box" evidence="2">
    <location>
        <begin position="27"/>
        <end position="74"/>
    </location>
</feature>
<dbReference type="Gene3D" id="1.20.1280.50">
    <property type="match status" value="1"/>
</dbReference>
<dbReference type="PROSITE" id="PS50181">
    <property type="entry name" value="FBOX"/>
    <property type="match status" value="1"/>
</dbReference>
<protein>
    <recommendedName>
        <fullName evidence="2">F-box domain-containing protein</fullName>
    </recommendedName>
</protein>
<proteinExistence type="predicted"/>
<evidence type="ECO:0000256" key="1">
    <source>
        <dbReference type="SAM" id="Phobius"/>
    </source>
</evidence>
<name>A0A834LJ81_RHOSS</name>
<gene>
    <name evidence="3" type="ORF">RHSIM_Rhsim07G0046100</name>
</gene>
<dbReference type="SUPFAM" id="SSF81383">
    <property type="entry name" value="F-box domain"/>
    <property type="match status" value="1"/>
</dbReference>
<accession>A0A834LJ81</accession>
<dbReference type="OrthoDB" id="1918594at2759"/>
<evidence type="ECO:0000259" key="2">
    <source>
        <dbReference type="PROSITE" id="PS50181"/>
    </source>
</evidence>
<reference evidence="3" key="1">
    <citation type="submission" date="2019-11" db="EMBL/GenBank/DDBJ databases">
        <authorList>
            <person name="Liu Y."/>
            <person name="Hou J."/>
            <person name="Li T.-Q."/>
            <person name="Guan C.-H."/>
            <person name="Wu X."/>
            <person name="Wu H.-Z."/>
            <person name="Ling F."/>
            <person name="Zhang R."/>
            <person name="Shi X.-G."/>
            <person name="Ren J.-P."/>
            <person name="Chen E.-F."/>
            <person name="Sun J.-M."/>
        </authorList>
    </citation>
    <scope>NUCLEOTIDE SEQUENCE</scope>
    <source>
        <strain evidence="3">Adult_tree_wgs_1</strain>
        <tissue evidence="3">Leaves</tissue>
    </source>
</reference>
<keyword evidence="4" id="KW-1185">Reference proteome</keyword>
<feature type="transmembrane region" description="Helical" evidence="1">
    <location>
        <begin position="29"/>
        <end position="47"/>
    </location>
</feature>
<dbReference type="InterPro" id="IPR036047">
    <property type="entry name" value="F-box-like_dom_sf"/>
</dbReference>
<dbReference type="PANTHER" id="PTHR31672">
    <property type="entry name" value="BNACNNG10540D PROTEIN"/>
    <property type="match status" value="1"/>
</dbReference>
<dbReference type="AlphaFoldDB" id="A0A834LJ81"/>
<evidence type="ECO:0000313" key="4">
    <source>
        <dbReference type="Proteomes" id="UP000626092"/>
    </source>
</evidence>
<dbReference type="EMBL" id="WJXA01000007">
    <property type="protein sequence ID" value="KAF7138380.1"/>
    <property type="molecule type" value="Genomic_DNA"/>
</dbReference>
<dbReference type="SMART" id="SM00256">
    <property type="entry name" value="FBOX"/>
    <property type="match status" value="1"/>
</dbReference>
<dbReference type="NCBIfam" id="TIGR01640">
    <property type="entry name" value="F_box_assoc_1"/>
    <property type="match status" value="1"/>
</dbReference>
<dbReference type="Pfam" id="PF12937">
    <property type="entry name" value="F-box-like"/>
    <property type="match status" value="1"/>
</dbReference>